<evidence type="ECO:0000256" key="2">
    <source>
        <dbReference type="SAM" id="Phobius"/>
    </source>
</evidence>
<dbReference type="InterPro" id="IPR001387">
    <property type="entry name" value="Cro/C1-type_HTH"/>
</dbReference>
<sequence>MDLVKIGAYIASKRKALGLTQKQVAEQLGMSDKSVSKWERGICLPDVSIYLELCEILGITINEFLAGEDIPREDLPAKSEDNLIQVTQDSQHRQRRLKRVIATLVSLTLLVGGCLGGVLYRHFSQPQNYIQALDQNSPEVMTAELLSQNDGAMLFRFYAKKPYHQLTVYQYEYRSGELVGKTAVADLLSTGETAWSDGMLAFIPEFEASRVRLVVTNDGTTHTKELPILEGVEDITSYIRGSTQVEGTLPISDDAEQGLLALGYGKWGLAPLSLEQLEQGHAEPSMDYAYYFSVVFS</sequence>
<dbReference type="AlphaFoldDB" id="A0A9D1CHG8"/>
<feature type="domain" description="HTH cro/C1-type" evidence="3">
    <location>
        <begin position="10"/>
        <end position="64"/>
    </location>
</feature>
<comment type="caution">
    <text evidence="4">The sequence shown here is derived from an EMBL/GenBank/DDBJ whole genome shotgun (WGS) entry which is preliminary data.</text>
</comment>
<gene>
    <name evidence="4" type="ORF">IAD31_08265</name>
</gene>
<reference evidence="4" key="1">
    <citation type="submission" date="2020-10" db="EMBL/GenBank/DDBJ databases">
        <authorList>
            <person name="Gilroy R."/>
        </authorList>
    </citation>
    <scope>NUCLEOTIDE SEQUENCE</scope>
    <source>
        <strain evidence="4">ChiGjej2B2-12916</strain>
    </source>
</reference>
<accession>A0A9D1CHG8</accession>
<dbReference type="SMART" id="SM00530">
    <property type="entry name" value="HTH_XRE"/>
    <property type="match status" value="1"/>
</dbReference>
<evidence type="ECO:0000256" key="1">
    <source>
        <dbReference type="ARBA" id="ARBA00023125"/>
    </source>
</evidence>
<protein>
    <submittedName>
        <fullName evidence="4">Helix-turn-helix transcriptional regulator</fullName>
    </submittedName>
</protein>
<dbReference type="Gene3D" id="1.10.260.40">
    <property type="entry name" value="lambda repressor-like DNA-binding domains"/>
    <property type="match status" value="1"/>
</dbReference>
<evidence type="ECO:0000313" key="4">
    <source>
        <dbReference type="EMBL" id="HIQ61567.1"/>
    </source>
</evidence>
<keyword evidence="1" id="KW-0238">DNA-binding</keyword>
<dbReference type="PANTHER" id="PTHR46558:SF4">
    <property type="entry name" value="DNA-BIDING PHAGE PROTEIN"/>
    <property type="match status" value="1"/>
</dbReference>
<reference evidence="4" key="2">
    <citation type="journal article" date="2021" name="PeerJ">
        <title>Extensive microbial diversity within the chicken gut microbiome revealed by metagenomics and culture.</title>
        <authorList>
            <person name="Gilroy R."/>
            <person name="Ravi A."/>
            <person name="Getino M."/>
            <person name="Pursley I."/>
            <person name="Horton D.L."/>
            <person name="Alikhan N.F."/>
            <person name="Baker D."/>
            <person name="Gharbi K."/>
            <person name="Hall N."/>
            <person name="Watson M."/>
            <person name="Adriaenssens E.M."/>
            <person name="Foster-Nyarko E."/>
            <person name="Jarju S."/>
            <person name="Secka A."/>
            <person name="Antonio M."/>
            <person name="Oren A."/>
            <person name="Chaudhuri R.R."/>
            <person name="La Ragione R."/>
            <person name="Hildebrand F."/>
            <person name="Pallen M.J."/>
        </authorList>
    </citation>
    <scope>NUCLEOTIDE SEQUENCE</scope>
    <source>
        <strain evidence="4">ChiGjej2B2-12916</strain>
    </source>
</reference>
<dbReference type="EMBL" id="DVFO01000090">
    <property type="protein sequence ID" value="HIQ61567.1"/>
    <property type="molecule type" value="Genomic_DNA"/>
</dbReference>
<dbReference type="SUPFAM" id="SSF47413">
    <property type="entry name" value="lambda repressor-like DNA-binding domains"/>
    <property type="match status" value="1"/>
</dbReference>
<keyword evidence="2" id="KW-0472">Membrane</keyword>
<dbReference type="PANTHER" id="PTHR46558">
    <property type="entry name" value="TRACRIPTIONAL REGULATORY PROTEIN-RELATED-RELATED"/>
    <property type="match status" value="1"/>
</dbReference>
<dbReference type="PROSITE" id="PS50943">
    <property type="entry name" value="HTH_CROC1"/>
    <property type="match status" value="1"/>
</dbReference>
<dbReference type="CDD" id="cd00093">
    <property type="entry name" value="HTH_XRE"/>
    <property type="match status" value="1"/>
</dbReference>
<keyword evidence="2" id="KW-1133">Transmembrane helix</keyword>
<evidence type="ECO:0000313" key="5">
    <source>
        <dbReference type="Proteomes" id="UP000886879"/>
    </source>
</evidence>
<keyword evidence="2" id="KW-0812">Transmembrane</keyword>
<dbReference type="InterPro" id="IPR010982">
    <property type="entry name" value="Lambda_DNA-bd_dom_sf"/>
</dbReference>
<evidence type="ECO:0000259" key="3">
    <source>
        <dbReference type="PROSITE" id="PS50943"/>
    </source>
</evidence>
<organism evidence="4 5">
    <name type="scientific">Candidatus Enterenecus faecium</name>
    <dbReference type="NCBI Taxonomy" id="2840780"/>
    <lineage>
        <taxon>Bacteria</taxon>
        <taxon>Bacillati</taxon>
        <taxon>Bacillota</taxon>
        <taxon>Clostridia</taxon>
        <taxon>Eubacteriales</taxon>
        <taxon>Candidatus Enterenecus</taxon>
    </lineage>
</organism>
<dbReference type="GO" id="GO:0003677">
    <property type="term" value="F:DNA binding"/>
    <property type="evidence" value="ECO:0007669"/>
    <property type="project" value="UniProtKB-KW"/>
</dbReference>
<proteinExistence type="predicted"/>
<dbReference type="Pfam" id="PF01381">
    <property type="entry name" value="HTH_3"/>
    <property type="match status" value="1"/>
</dbReference>
<name>A0A9D1CHG8_9FIRM</name>
<feature type="transmembrane region" description="Helical" evidence="2">
    <location>
        <begin position="100"/>
        <end position="120"/>
    </location>
</feature>
<dbReference type="Proteomes" id="UP000886879">
    <property type="component" value="Unassembled WGS sequence"/>
</dbReference>